<proteinExistence type="predicted"/>
<sequence>MKKCCNIKKGFFDAKLDMAKSYDKVDWDFLEKAMRKMCFKERWIDLMKMYYMAISYSTLVNRQRSIDFNPSRGLRQGPSIHLPIPHKCLRFSALLK</sequence>
<evidence type="ECO:0000313" key="2">
    <source>
        <dbReference type="Proteomes" id="UP001497516"/>
    </source>
</evidence>
<keyword evidence="2" id="KW-1185">Reference proteome</keyword>
<dbReference type="AlphaFoldDB" id="A0AAV2DAY4"/>
<evidence type="ECO:0008006" key="3">
    <source>
        <dbReference type="Google" id="ProtNLM"/>
    </source>
</evidence>
<accession>A0AAV2DAY4</accession>
<gene>
    <name evidence="1" type="ORF">LTRI10_LOCUS13143</name>
</gene>
<evidence type="ECO:0000313" key="1">
    <source>
        <dbReference type="EMBL" id="CAL1371058.1"/>
    </source>
</evidence>
<protein>
    <recommendedName>
        <fullName evidence="3">Reverse transcriptase</fullName>
    </recommendedName>
</protein>
<name>A0AAV2DAY4_9ROSI</name>
<dbReference type="Proteomes" id="UP001497516">
    <property type="component" value="Chromosome 2"/>
</dbReference>
<dbReference type="EMBL" id="OZ034815">
    <property type="protein sequence ID" value="CAL1371058.1"/>
    <property type="molecule type" value="Genomic_DNA"/>
</dbReference>
<reference evidence="1 2" key="1">
    <citation type="submission" date="2024-04" db="EMBL/GenBank/DDBJ databases">
        <authorList>
            <person name="Fracassetti M."/>
        </authorList>
    </citation>
    <scope>NUCLEOTIDE SEQUENCE [LARGE SCALE GENOMIC DNA]</scope>
</reference>
<organism evidence="1 2">
    <name type="scientific">Linum trigynum</name>
    <dbReference type="NCBI Taxonomy" id="586398"/>
    <lineage>
        <taxon>Eukaryota</taxon>
        <taxon>Viridiplantae</taxon>
        <taxon>Streptophyta</taxon>
        <taxon>Embryophyta</taxon>
        <taxon>Tracheophyta</taxon>
        <taxon>Spermatophyta</taxon>
        <taxon>Magnoliopsida</taxon>
        <taxon>eudicotyledons</taxon>
        <taxon>Gunneridae</taxon>
        <taxon>Pentapetalae</taxon>
        <taxon>rosids</taxon>
        <taxon>fabids</taxon>
        <taxon>Malpighiales</taxon>
        <taxon>Linaceae</taxon>
        <taxon>Linum</taxon>
    </lineage>
</organism>